<proteinExistence type="predicted"/>
<dbReference type="EMBL" id="JAAIKC010000001">
    <property type="protein sequence ID" value="NEW04779.1"/>
    <property type="molecule type" value="Genomic_DNA"/>
</dbReference>
<keyword evidence="1" id="KW-0808">Transferase</keyword>
<dbReference type="AlphaFoldDB" id="A0A6G3ZT61"/>
<comment type="caution">
    <text evidence="1">The sequence shown here is derived from an EMBL/GenBank/DDBJ whole genome shotgun (WGS) entry which is preliminary data.</text>
</comment>
<evidence type="ECO:0000313" key="1">
    <source>
        <dbReference type="EMBL" id="NEW04779.1"/>
    </source>
</evidence>
<dbReference type="PANTHER" id="PTHR46656">
    <property type="entry name" value="PUTATIVE-RELATED"/>
    <property type="match status" value="1"/>
</dbReference>
<dbReference type="RefSeq" id="WP_163940542.1">
    <property type="nucleotide sequence ID" value="NZ_JAAIKC010000001.1"/>
</dbReference>
<dbReference type="Gene3D" id="3.40.50.2000">
    <property type="entry name" value="Glycogen Phosphorylase B"/>
    <property type="match status" value="1"/>
</dbReference>
<protein>
    <submittedName>
        <fullName evidence="1">Glycosyltransferase family 4 protein</fullName>
    </submittedName>
</protein>
<reference evidence="1" key="1">
    <citation type="submission" date="2020-02" db="EMBL/GenBank/DDBJ databases">
        <authorList>
            <person name="Shen X.-R."/>
            <person name="Zhang Y.-X."/>
        </authorList>
    </citation>
    <scope>NUCLEOTIDE SEQUENCE</scope>
    <source>
        <strain evidence="1">SYP-B3998</strain>
    </source>
</reference>
<gene>
    <name evidence="1" type="ORF">GK047_01945</name>
</gene>
<dbReference type="Pfam" id="PF13692">
    <property type="entry name" value="Glyco_trans_1_4"/>
    <property type="match status" value="1"/>
</dbReference>
<accession>A0A6G3ZT61</accession>
<dbReference type="SUPFAM" id="SSF53756">
    <property type="entry name" value="UDP-Glycosyltransferase/glycogen phosphorylase"/>
    <property type="match status" value="1"/>
</dbReference>
<name>A0A6G3ZT61_9BACL</name>
<dbReference type="PANTHER" id="PTHR46656:SF3">
    <property type="entry name" value="PUTATIVE-RELATED"/>
    <property type="match status" value="1"/>
</dbReference>
<sequence>MTNYEVVWKGPVQKASGLGIASRSYVRALKRHGVSIQVGSAMKKNLREGKIKKRRVLIYHQLPKTINFKKDRASFNSIILNTVWETSRIPNRWVPYMNKFDAVCVPSNQNKQALRNSGVKVPIFLVPHGVDTKMYTPNNKSFPLRGAKGKFIFVSIFGFQHRKNPEALLRAYWEEFSPADNVLLVIKTNGYAAHENEKWIKTTIRRYKERLGIRKKTAPVLVISHYLTSKELKGLYTLGNVFVLPTRGEGVGLPFLESLASGIPVITTGWGGHMDFLTHKNSFLIPYQLQNPVSSMNSKHAISRKFRNLFAEKGQRWAEPNLGSLRRLMRLAYQNPRLCKKKGLQGRKDILKLTWGRAGLSFKQAVEKVIRSKK</sequence>
<dbReference type="GO" id="GO:0016740">
    <property type="term" value="F:transferase activity"/>
    <property type="evidence" value="ECO:0007669"/>
    <property type="project" value="UniProtKB-KW"/>
</dbReference>
<organism evidence="1">
    <name type="scientific">Paenibacillus sp. SYP-B3998</name>
    <dbReference type="NCBI Taxonomy" id="2678564"/>
    <lineage>
        <taxon>Bacteria</taxon>
        <taxon>Bacillati</taxon>
        <taxon>Bacillota</taxon>
        <taxon>Bacilli</taxon>
        <taxon>Bacillales</taxon>
        <taxon>Paenibacillaceae</taxon>
        <taxon>Paenibacillus</taxon>
    </lineage>
</organism>